<evidence type="ECO:0000313" key="3">
    <source>
        <dbReference type="EnsemblPlants" id="KQJ91496"/>
    </source>
</evidence>
<dbReference type="EMBL" id="CM000883">
    <property type="protein sequence ID" value="KQJ91496.1"/>
    <property type="molecule type" value="Genomic_DNA"/>
</dbReference>
<feature type="region of interest" description="Disordered" evidence="1">
    <location>
        <begin position="25"/>
        <end position="65"/>
    </location>
</feature>
<evidence type="ECO:0000313" key="2">
    <source>
        <dbReference type="EMBL" id="KQJ91496.1"/>
    </source>
</evidence>
<name>A0A0Q3IZG4_BRADI</name>
<feature type="compositionally biased region" description="Low complexity" evidence="1">
    <location>
        <begin position="47"/>
        <end position="59"/>
    </location>
</feature>
<reference evidence="2 3" key="1">
    <citation type="journal article" date="2010" name="Nature">
        <title>Genome sequencing and analysis of the model grass Brachypodium distachyon.</title>
        <authorList>
            <consortium name="International Brachypodium Initiative"/>
        </authorList>
    </citation>
    <scope>NUCLEOTIDE SEQUENCE [LARGE SCALE GENOMIC DNA]</scope>
    <source>
        <strain evidence="2 3">Bd21</strain>
    </source>
</reference>
<gene>
    <name evidence="2" type="ORF">BRADI_4g38048v3</name>
</gene>
<dbReference type="Gramene" id="KQJ91496">
    <property type="protein sequence ID" value="KQJ91496"/>
    <property type="gene ID" value="BRADI_4g38048v3"/>
</dbReference>
<reference evidence="2" key="2">
    <citation type="submission" date="2017-06" db="EMBL/GenBank/DDBJ databases">
        <title>WGS assembly of Brachypodium distachyon.</title>
        <authorList>
            <consortium name="The International Brachypodium Initiative"/>
            <person name="Lucas S."/>
            <person name="Harmon-Smith M."/>
            <person name="Lail K."/>
            <person name="Tice H."/>
            <person name="Grimwood J."/>
            <person name="Bruce D."/>
            <person name="Barry K."/>
            <person name="Shu S."/>
            <person name="Lindquist E."/>
            <person name="Wang M."/>
            <person name="Pitluck S."/>
            <person name="Vogel J.P."/>
            <person name="Garvin D.F."/>
            <person name="Mockler T.C."/>
            <person name="Schmutz J."/>
            <person name="Rokhsar D."/>
            <person name="Bevan M.W."/>
        </authorList>
    </citation>
    <scope>NUCLEOTIDE SEQUENCE</scope>
    <source>
        <strain evidence="2">Bd21</strain>
    </source>
</reference>
<keyword evidence="4" id="KW-1185">Reference proteome</keyword>
<dbReference type="EnsemblPlants" id="KQJ91496">
    <property type="protein sequence ID" value="KQJ91496"/>
    <property type="gene ID" value="BRADI_4g38048v3"/>
</dbReference>
<sequence>MYEQQAVSIIVQLHSSKLKATELMEEGRRKSKHVALGNKDGRASKKGSICSGSGVESSSTVRMAG</sequence>
<dbReference type="Proteomes" id="UP000008810">
    <property type="component" value="Chromosome 4"/>
</dbReference>
<organism evidence="2">
    <name type="scientific">Brachypodium distachyon</name>
    <name type="common">Purple false brome</name>
    <name type="synonym">Trachynia distachya</name>
    <dbReference type="NCBI Taxonomy" id="15368"/>
    <lineage>
        <taxon>Eukaryota</taxon>
        <taxon>Viridiplantae</taxon>
        <taxon>Streptophyta</taxon>
        <taxon>Embryophyta</taxon>
        <taxon>Tracheophyta</taxon>
        <taxon>Spermatophyta</taxon>
        <taxon>Magnoliopsida</taxon>
        <taxon>Liliopsida</taxon>
        <taxon>Poales</taxon>
        <taxon>Poaceae</taxon>
        <taxon>BOP clade</taxon>
        <taxon>Pooideae</taxon>
        <taxon>Stipodae</taxon>
        <taxon>Brachypodieae</taxon>
        <taxon>Brachypodium</taxon>
    </lineage>
</organism>
<evidence type="ECO:0000256" key="1">
    <source>
        <dbReference type="SAM" id="MobiDB-lite"/>
    </source>
</evidence>
<proteinExistence type="predicted"/>
<dbReference type="AlphaFoldDB" id="A0A0Q3IZG4"/>
<reference evidence="3" key="3">
    <citation type="submission" date="2018-08" db="UniProtKB">
        <authorList>
            <consortium name="EnsemblPlants"/>
        </authorList>
    </citation>
    <scope>IDENTIFICATION</scope>
    <source>
        <strain evidence="3">cv. Bd21</strain>
    </source>
</reference>
<evidence type="ECO:0000313" key="4">
    <source>
        <dbReference type="Proteomes" id="UP000008810"/>
    </source>
</evidence>
<accession>A0A0Q3IZG4</accession>
<protein>
    <submittedName>
        <fullName evidence="2 3">Uncharacterized protein</fullName>
    </submittedName>
</protein>
<dbReference type="InParanoid" id="A0A0Q3IZG4"/>